<dbReference type="Proteomes" id="UP000054097">
    <property type="component" value="Unassembled WGS sequence"/>
</dbReference>
<evidence type="ECO:0000313" key="1">
    <source>
        <dbReference type="EMBL" id="KIM22441.1"/>
    </source>
</evidence>
<sequence length="114" mass="12415">MTMTLCLFVTPRSQCHHNQVPLSNPLAPALVHPYIPAPPLYNCNVNDVSPLAKSHQEPILHLPLTCVIKAHRHRSSLAVLSSSSSSLREPSNTFVTLFPTALSASPPSQSWLLS</sequence>
<gene>
    <name evidence="1" type="ORF">M408DRAFT_290655</name>
</gene>
<dbReference type="EMBL" id="KN824356">
    <property type="protein sequence ID" value="KIM22441.1"/>
    <property type="molecule type" value="Genomic_DNA"/>
</dbReference>
<dbReference type="AlphaFoldDB" id="A0A0C3AT20"/>
<proteinExistence type="predicted"/>
<protein>
    <submittedName>
        <fullName evidence="1">Uncharacterized protein</fullName>
    </submittedName>
</protein>
<reference evidence="1 2" key="1">
    <citation type="submission" date="2014-04" db="EMBL/GenBank/DDBJ databases">
        <authorList>
            <consortium name="DOE Joint Genome Institute"/>
            <person name="Kuo A."/>
            <person name="Zuccaro A."/>
            <person name="Kohler A."/>
            <person name="Nagy L.G."/>
            <person name="Floudas D."/>
            <person name="Copeland A."/>
            <person name="Barry K.W."/>
            <person name="Cichocki N."/>
            <person name="Veneault-Fourrey C."/>
            <person name="LaButti K."/>
            <person name="Lindquist E.A."/>
            <person name="Lipzen A."/>
            <person name="Lundell T."/>
            <person name="Morin E."/>
            <person name="Murat C."/>
            <person name="Sun H."/>
            <person name="Tunlid A."/>
            <person name="Henrissat B."/>
            <person name="Grigoriev I.V."/>
            <person name="Hibbett D.S."/>
            <person name="Martin F."/>
            <person name="Nordberg H.P."/>
            <person name="Cantor M.N."/>
            <person name="Hua S.X."/>
        </authorList>
    </citation>
    <scope>NUCLEOTIDE SEQUENCE [LARGE SCALE GENOMIC DNA]</scope>
    <source>
        <strain evidence="1 2">MAFF 305830</strain>
    </source>
</reference>
<evidence type="ECO:0000313" key="2">
    <source>
        <dbReference type="Proteomes" id="UP000054097"/>
    </source>
</evidence>
<accession>A0A0C3AT20</accession>
<reference evidence="2" key="2">
    <citation type="submission" date="2015-01" db="EMBL/GenBank/DDBJ databases">
        <title>Evolutionary Origins and Diversification of the Mycorrhizal Mutualists.</title>
        <authorList>
            <consortium name="DOE Joint Genome Institute"/>
            <consortium name="Mycorrhizal Genomics Consortium"/>
            <person name="Kohler A."/>
            <person name="Kuo A."/>
            <person name="Nagy L.G."/>
            <person name="Floudas D."/>
            <person name="Copeland A."/>
            <person name="Barry K.W."/>
            <person name="Cichocki N."/>
            <person name="Veneault-Fourrey C."/>
            <person name="LaButti K."/>
            <person name="Lindquist E.A."/>
            <person name="Lipzen A."/>
            <person name="Lundell T."/>
            <person name="Morin E."/>
            <person name="Murat C."/>
            <person name="Riley R."/>
            <person name="Ohm R."/>
            <person name="Sun H."/>
            <person name="Tunlid A."/>
            <person name="Henrissat B."/>
            <person name="Grigoriev I.V."/>
            <person name="Hibbett D.S."/>
            <person name="Martin F."/>
        </authorList>
    </citation>
    <scope>NUCLEOTIDE SEQUENCE [LARGE SCALE GENOMIC DNA]</scope>
    <source>
        <strain evidence="2">MAFF 305830</strain>
    </source>
</reference>
<keyword evidence="2" id="KW-1185">Reference proteome</keyword>
<organism evidence="1 2">
    <name type="scientific">Serendipita vermifera MAFF 305830</name>
    <dbReference type="NCBI Taxonomy" id="933852"/>
    <lineage>
        <taxon>Eukaryota</taxon>
        <taxon>Fungi</taxon>
        <taxon>Dikarya</taxon>
        <taxon>Basidiomycota</taxon>
        <taxon>Agaricomycotina</taxon>
        <taxon>Agaricomycetes</taxon>
        <taxon>Sebacinales</taxon>
        <taxon>Serendipitaceae</taxon>
        <taxon>Serendipita</taxon>
    </lineage>
</organism>
<dbReference type="HOGENOM" id="CLU_2122601_0_0_1"/>
<name>A0A0C3AT20_SERVB</name>